<evidence type="ECO:0000256" key="3">
    <source>
        <dbReference type="ARBA" id="ARBA00022801"/>
    </source>
</evidence>
<dbReference type="Gene3D" id="3.40.50.1000">
    <property type="entry name" value="HAD superfamily/HAD-like"/>
    <property type="match status" value="1"/>
</dbReference>
<dbReference type="InterPro" id="IPR023214">
    <property type="entry name" value="HAD_sf"/>
</dbReference>
<dbReference type="InterPro" id="IPR036412">
    <property type="entry name" value="HAD-like_sf"/>
</dbReference>
<sequence>MVTGVTIAFFDVDETLVDTKSMFDFLRFHLAVCGDDGSRYDEQAGALRRAAASGVPRSEINRAYYRLFTGAGWADLRAAGERWYADLLTRPEPFLAEGLAALRFHQAAGHVVALVSGSFRVCLDPVAAHLGADVVLCTEPLLDAAGRLTGEVAVPMIGDHKRSAVLDLIAARGADPAACYGYGDHSSDLAFLAEVGNPTVIGGDPELTAVAEREGWPVRPATTCAAPNHVSSQIR</sequence>
<gene>
    <name evidence="5" type="ORF">BC793_118108</name>
</gene>
<dbReference type="GO" id="GO:0016787">
    <property type="term" value="F:hydrolase activity"/>
    <property type="evidence" value="ECO:0007669"/>
    <property type="project" value="UniProtKB-KW"/>
</dbReference>
<keyword evidence="6" id="KW-1185">Reference proteome</keyword>
<dbReference type="InterPro" id="IPR050582">
    <property type="entry name" value="HAD-like_SerB"/>
</dbReference>
<accession>A0A316F7U8</accession>
<proteinExistence type="inferred from homology"/>
<dbReference type="InterPro" id="IPR006385">
    <property type="entry name" value="HAD_hydro_SerB1"/>
</dbReference>
<evidence type="ECO:0000256" key="4">
    <source>
        <dbReference type="ARBA" id="ARBA00022842"/>
    </source>
</evidence>
<dbReference type="PANTHER" id="PTHR43344:SF13">
    <property type="entry name" value="PHOSPHATASE RV3661-RELATED"/>
    <property type="match status" value="1"/>
</dbReference>
<dbReference type="SUPFAM" id="SSF56784">
    <property type="entry name" value="HAD-like"/>
    <property type="match status" value="1"/>
</dbReference>
<dbReference type="Pfam" id="PF12710">
    <property type="entry name" value="HAD"/>
    <property type="match status" value="1"/>
</dbReference>
<dbReference type="GO" id="GO:0046872">
    <property type="term" value="F:metal ion binding"/>
    <property type="evidence" value="ECO:0007669"/>
    <property type="project" value="UniProtKB-KW"/>
</dbReference>
<dbReference type="AlphaFoldDB" id="A0A316F7U8"/>
<keyword evidence="2" id="KW-0479">Metal-binding</keyword>
<evidence type="ECO:0000256" key="2">
    <source>
        <dbReference type="ARBA" id="ARBA00022723"/>
    </source>
</evidence>
<dbReference type="Proteomes" id="UP000245697">
    <property type="component" value="Unassembled WGS sequence"/>
</dbReference>
<dbReference type="PANTHER" id="PTHR43344">
    <property type="entry name" value="PHOSPHOSERINE PHOSPHATASE"/>
    <property type="match status" value="1"/>
</dbReference>
<dbReference type="NCBIfam" id="TIGR01488">
    <property type="entry name" value="HAD-SF-IB"/>
    <property type="match status" value="1"/>
</dbReference>
<evidence type="ECO:0000313" key="5">
    <source>
        <dbReference type="EMBL" id="PWK40878.1"/>
    </source>
</evidence>
<dbReference type="NCBIfam" id="TIGR01490">
    <property type="entry name" value="HAD-SF-IB-hyp1"/>
    <property type="match status" value="1"/>
</dbReference>
<name>A0A316F7U8_9ACTN</name>
<dbReference type="RefSeq" id="WP_203896532.1">
    <property type="nucleotide sequence ID" value="NZ_BONA01000082.1"/>
</dbReference>
<comment type="caution">
    <text evidence="5">The sequence shown here is derived from an EMBL/GenBank/DDBJ whole genome shotgun (WGS) entry which is preliminary data.</text>
</comment>
<reference evidence="5 6" key="1">
    <citation type="submission" date="2018-05" db="EMBL/GenBank/DDBJ databases">
        <title>Genomic Encyclopedia of Archaeal and Bacterial Type Strains, Phase II (KMG-II): from individual species to whole genera.</title>
        <authorList>
            <person name="Goeker M."/>
        </authorList>
    </citation>
    <scope>NUCLEOTIDE SEQUENCE [LARGE SCALE GENOMIC DNA]</scope>
    <source>
        <strain evidence="5 6">DSM 45184</strain>
    </source>
</reference>
<keyword evidence="3 5" id="KW-0378">Hydrolase</keyword>
<evidence type="ECO:0000256" key="1">
    <source>
        <dbReference type="ARBA" id="ARBA00009184"/>
    </source>
</evidence>
<evidence type="ECO:0000313" key="6">
    <source>
        <dbReference type="Proteomes" id="UP000245697"/>
    </source>
</evidence>
<dbReference type="Gene3D" id="1.20.1440.100">
    <property type="entry name" value="SG protein - dephosphorylation function"/>
    <property type="match status" value="1"/>
</dbReference>
<dbReference type="EMBL" id="QGGR01000018">
    <property type="protein sequence ID" value="PWK40878.1"/>
    <property type="molecule type" value="Genomic_DNA"/>
</dbReference>
<protein>
    <submittedName>
        <fullName evidence="5">HAD superfamily hydrolase (TIGR01490 family)</fullName>
    </submittedName>
</protein>
<keyword evidence="4" id="KW-0460">Magnesium</keyword>
<comment type="similarity">
    <text evidence="1">Belongs to the HAD-like hydrolase superfamily. SerB family.</text>
</comment>
<organism evidence="5 6">
    <name type="scientific">Actinoplanes xinjiangensis</name>
    <dbReference type="NCBI Taxonomy" id="512350"/>
    <lineage>
        <taxon>Bacteria</taxon>
        <taxon>Bacillati</taxon>
        <taxon>Actinomycetota</taxon>
        <taxon>Actinomycetes</taxon>
        <taxon>Micromonosporales</taxon>
        <taxon>Micromonosporaceae</taxon>
        <taxon>Actinoplanes</taxon>
    </lineage>
</organism>